<keyword evidence="4 8" id="KW-0288">FMN</keyword>
<feature type="region of interest" description="Disordered" evidence="9">
    <location>
        <begin position="173"/>
        <end position="195"/>
    </location>
</feature>
<keyword evidence="3 8" id="KW-0285">Flavoprotein</keyword>
<keyword evidence="6 8" id="KW-0560">Oxidoreductase</keyword>
<dbReference type="PANTHER" id="PTHR43821">
    <property type="entry name" value="NAD(P)H NITROREDUCTASE YDJA-RELATED"/>
    <property type="match status" value="1"/>
</dbReference>
<evidence type="ECO:0000313" key="11">
    <source>
        <dbReference type="EMBL" id="MCH8614958.1"/>
    </source>
</evidence>
<keyword evidence="12" id="KW-1185">Reference proteome</keyword>
<evidence type="ECO:0000256" key="9">
    <source>
        <dbReference type="SAM" id="MobiDB-lite"/>
    </source>
</evidence>
<feature type="domain" description="Nitroreductase" evidence="10">
    <location>
        <begin position="14"/>
        <end position="169"/>
    </location>
</feature>
<dbReference type="SUPFAM" id="SSF55469">
    <property type="entry name" value="FMN-dependent nitroreductase-like"/>
    <property type="match status" value="1"/>
</dbReference>
<comment type="similarity">
    <text evidence="2 8">Belongs to the nitroreductase family.</text>
</comment>
<evidence type="ECO:0000259" key="10">
    <source>
        <dbReference type="Pfam" id="PF00881"/>
    </source>
</evidence>
<dbReference type="InterPro" id="IPR029479">
    <property type="entry name" value="Nitroreductase"/>
</dbReference>
<comment type="cofactor">
    <cofactor evidence="1 8">
        <name>FMN</name>
        <dbReference type="ChEBI" id="CHEBI:58210"/>
    </cofactor>
</comment>
<dbReference type="Gene3D" id="3.40.109.10">
    <property type="entry name" value="NADH Oxidase"/>
    <property type="match status" value="1"/>
</dbReference>
<evidence type="ECO:0000256" key="3">
    <source>
        <dbReference type="ARBA" id="ARBA00022630"/>
    </source>
</evidence>
<gene>
    <name evidence="11" type="ORF">LZ016_02405</name>
</gene>
<evidence type="ECO:0000256" key="7">
    <source>
        <dbReference type="ARBA" id="ARBA00023027"/>
    </source>
</evidence>
<dbReference type="EC" id="1.-.-.-" evidence="8"/>
<keyword evidence="5 8" id="KW-0521">NADP</keyword>
<proteinExistence type="inferred from homology"/>
<evidence type="ECO:0000256" key="1">
    <source>
        <dbReference type="ARBA" id="ARBA00001917"/>
    </source>
</evidence>
<dbReference type="EMBL" id="JAKZHW010000001">
    <property type="protein sequence ID" value="MCH8614958.1"/>
    <property type="molecule type" value="Genomic_DNA"/>
</dbReference>
<evidence type="ECO:0000256" key="6">
    <source>
        <dbReference type="ARBA" id="ARBA00023002"/>
    </source>
</evidence>
<dbReference type="PANTHER" id="PTHR43821:SF1">
    <property type="entry name" value="NAD(P)H NITROREDUCTASE YDJA-RELATED"/>
    <property type="match status" value="1"/>
</dbReference>
<dbReference type="RefSeq" id="WP_241445608.1">
    <property type="nucleotide sequence ID" value="NZ_JAKZHW010000001.1"/>
</dbReference>
<reference evidence="11 12" key="1">
    <citation type="submission" date="2022-03" db="EMBL/GenBank/DDBJ databases">
        <authorList>
            <person name="Jo J.-H."/>
            <person name="Im W.-T."/>
        </authorList>
    </citation>
    <scope>NUCLEOTIDE SEQUENCE [LARGE SCALE GENOMIC DNA]</scope>
    <source>
        <strain evidence="11 12">SM33</strain>
    </source>
</reference>
<evidence type="ECO:0000256" key="2">
    <source>
        <dbReference type="ARBA" id="ARBA00007118"/>
    </source>
</evidence>
<evidence type="ECO:0000256" key="4">
    <source>
        <dbReference type="ARBA" id="ARBA00022643"/>
    </source>
</evidence>
<dbReference type="Pfam" id="PF00881">
    <property type="entry name" value="Nitroreductase"/>
    <property type="match status" value="1"/>
</dbReference>
<accession>A0ABS9VJR3</accession>
<feature type="compositionally biased region" description="Basic and acidic residues" evidence="9">
    <location>
        <begin position="13"/>
        <end position="22"/>
    </location>
</feature>
<dbReference type="InterPro" id="IPR026021">
    <property type="entry name" value="YdjA-like"/>
</dbReference>
<dbReference type="Proteomes" id="UP001203058">
    <property type="component" value="Unassembled WGS sequence"/>
</dbReference>
<evidence type="ECO:0000313" key="12">
    <source>
        <dbReference type="Proteomes" id="UP001203058"/>
    </source>
</evidence>
<name>A0ABS9VJR3_9SPHN</name>
<organism evidence="11 12">
    <name type="scientific">Sphingomonas telluris</name>
    <dbReference type="NCBI Taxonomy" id="2907998"/>
    <lineage>
        <taxon>Bacteria</taxon>
        <taxon>Pseudomonadati</taxon>
        <taxon>Pseudomonadota</taxon>
        <taxon>Alphaproteobacteria</taxon>
        <taxon>Sphingomonadales</taxon>
        <taxon>Sphingomonadaceae</taxon>
        <taxon>Sphingomonas</taxon>
    </lineage>
</organism>
<dbReference type="CDD" id="cd02135">
    <property type="entry name" value="YdjA-like"/>
    <property type="match status" value="1"/>
</dbReference>
<dbReference type="InterPro" id="IPR052530">
    <property type="entry name" value="NAD(P)H_nitroreductase"/>
</dbReference>
<keyword evidence="7 8" id="KW-0520">NAD</keyword>
<protein>
    <recommendedName>
        <fullName evidence="8">Putative NAD(P)H nitroreductase</fullName>
        <ecNumber evidence="8">1.-.-.-</ecNumber>
    </recommendedName>
</protein>
<comment type="caution">
    <text evidence="11">The sequence shown here is derived from an EMBL/GenBank/DDBJ whole genome shotgun (WGS) entry which is preliminary data.</text>
</comment>
<feature type="region of interest" description="Disordered" evidence="9">
    <location>
        <begin position="1"/>
        <end position="27"/>
    </location>
</feature>
<dbReference type="InterPro" id="IPR000415">
    <property type="entry name" value="Nitroreductase-like"/>
</dbReference>
<dbReference type="PIRSF" id="PIRSF000232">
    <property type="entry name" value="YdjA"/>
    <property type="match status" value="1"/>
</dbReference>
<evidence type="ECO:0000256" key="5">
    <source>
        <dbReference type="ARBA" id="ARBA00022857"/>
    </source>
</evidence>
<sequence length="195" mass="21599">MLNDRSTPLSLLETRRSGRPREMVAPGPTDEELQRILTIAMRVPDHGKLSPWRFVVVGKDQREHLAVLLHKALQAEDECAGPAHHEKEDEFARQGETLIVVLSAPTPDHKIPLWEQELSAGAAAMNLLSAAHAMGYVGGWLTGWRAYSPMVNAAVARPGERIAGFVFLGSPGRELEERPRPDPAQIVRKWDPPLD</sequence>
<evidence type="ECO:0000256" key="8">
    <source>
        <dbReference type="PIRNR" id="PIRNR000232"/>
    </source>
</evidence>